<evidence type="ECO:0000313" key="2">
    <source>
        <dbReference type="Proteomes" id="UP000572540"/>
    </source>
</evidence>
<dbReference type="Gene3D" id="3.20.20.100">
    <property type="entry name" value="NADP-dependent oxidoreductase domain"/>
    <property type="match status" value="1"/>
</dbReference>
<reference evidence="1 2" key="1">
    <citation type="submission" date="2020-07" db="EMBL/GenBank/DDBJ databases">
        <title>Exploring microbial biodiversity for novel pathways involved in the catabolism of aromatic compounds derived from lignin.</title>
        <authorList>
            <person name="Elkins J."/>
        </authorList>
    </citation>
    <scope>NUCLEOTIDE SEQUENCE [LARGE SCALE GENOMIC DNA]</scope>
    <source>
        <strain evidence="1 2">H2C3B</strain>
    </source>
</reference>
<organism evidence="1 2">
    <name type="scientific">Paraburkholderia bryophila</name>
    <dbReference type="NCBI Taxonomy" id="420952"/>
    <lineage>
        <taxon>Bacteria</taxon>
        <taxon>Pseudomonadati</taxon>
        <taxon>Pseudomonadota</taxon>
        <taxon>Betaproteobacteria</taxon>
        <taxon>Burkholderiales</taxon>
        <taxon>Burkholderiaceae</taxon>
        <taxon>Paraburkholderia</taxon>
    </lineage>
</organism>
<accession>A0A7Y9W6G9</accession>
<dbReference type="RefSeq" id="WP_179759306.1">
    <property type="nucleotide sequence ID" value="NZ_JACCAU010000001.1"/>
</dbReference>
<dbReference type="AlphaFoldDB" id="A0A7Y9W6G9"/>
<dbReference type="InterPro" id="IPR036812">
    <property type="entry name" value="NAD(P)_OxRdtase_dom_sf"/>
</dbReference>
<comment type="caution">
    <text evidence="1">The sequence shown here is derived from an EMBL/GenBank/DDBJ whole genome shotgun (WGS) entry which is preliminary data.</text>
</comment>
<dbReference type="EMBL" id="JACCAU010000001">
    <property type="protein sequence ID" value="NYH14536.1"/>
    <property type="molecule type" value="Genomic_DNA"/>
</dbReference>
<evidence type="ECO:0000313" key="1">
    <source>
        <dbReference type="EMBL" id="NYH14536.1"/>
    </source>
</evidence>
<dbReference type="SUPFAM" id="SSF51430">
    <property type="entry name" value="NAD(P)-linked oxidoreductase"/>
    <property type="match status" value="1"/>
</dbReference>
<proteinExistence type="predicted"/>
<name>A0A7Y9W6G9_9BURK</name>
<dbReference type="Proteomes" id="UP000572540">
    <property type="component" value="Unassembled WGS sequence"/>
</dbReference>
<protein>
    <submittedName>
        <fullName evidence="1">Diketogulonate reductase-like aldo/keto reductase</fullName>
    </submittedName>
</protein>
<gene>
    <name evidence="1" type="ORF">GGD41_001764</name>
</gene>
<sequence>MQNVHAGNAAIPSIGSCTYGMTAADIHRMIPAALGAGFRHIDTAQIYRNEGESHAAPLATTVDSHSTMHWTVHASVVGTGVTTDRTTARLAAGGGRHIPRQSKP</sequence>